<name>A0A0F7RWM3_9BASI</name>
<proteinExistence type="predicted"/>
<sequence>MAILAGNDLRRFACTEQQTGHRSQPVTPQLDAADRSIDKLFTAHIAINAAALLTLQVSARCV</sequence>
<evidence type="ECO:0000313" key="1">
    <source>
        <dbReference type="EMBL" id="CDR99484.1"/>
    </source>
</evidence>
<reference evidence="2" key="1">
    <citation type="submission" date="2014-06" db="EMBL/GenBank/DDBJ databases">
        <authorList>
            <person name="Berkman P.J."/>
        </authorList>
    </citation>
    <scope>NUCLEOTIDE SEQUENCE [LARGE SCALE GENOMIC DNA]</scope>
</reference>
<accession>A0A0F7RWM3</accession>
<dbReference type="Proteomes" id="UP000242770">
    <property type="component" value="Unassembled WGS sequence"/>
</dbReference>
<protein>
    <submittedName>
        <fullName evidence="1">Uncharacterized protein</fullName>
    </submittedName>
</protein>
<dbReference type="AlphaFoldDB" id="A0A0F7RWM3"/>
<keyword evidence="2" id="KW-1185">Reference proteome</keyword>
<evidence type="ECO:0000313" key="2">
    <source>
        <dbReference type="Proteomes" id="UP000242770"/>
    </source>
</evidence>
<dbReference type="EMBL" id="CCFA01001143">
    <property type="protein sequence ID" value="CDR99484.1"/>
    <property type="molecule type" value="Genomic_DNA"/>
</dbReference>
<organism evidence="1 2">
    <name type="scientific">Sporisorium scitamineum</name>
    <dbReference type="NCBI Taxonomy" id="49012"/>
    <lineage>
        <taxon>Eukaryota</taxon>
        <taxon>Fungi</taxon>
        <taxon>Dikarya</taxon>
        <taxon>Basidiomycota</taxon>
        <taxon>Ustilaginomycotina</taxon>
        <taxon>Ustilaginomycetes</taxon>
        <taxon>Ustilaginales</taxon>
        <taxon>Ustilaginaceae</taxon>
        <taxon>Sporisorium</taxon>
    </lineage>
</organism>
<gene>
    <name evidence="1" type="primary">SSCI21850.1</name>
</gene>